<dbReference type="InterPro" id="IPR035940">
    <property type="entry name" value="CAP_sf"/>
</dbReference>
<gene>
    <name evidence="3" type="ORF">E0L93_02030</name>
</gene>
<keyword evidence="1" id="KW-0732">Signal</keyword>
<protein>
    <submittedName>
        <fullName evidence="3">CAP domain-containing protein</fullName>
    </submittedName>
</protein>
<dbReference type="OrthoDB" id="68195at2"/>
<name>A0A4R1BSE9_9ACTN</name>
<dbReference type="Proteomes" id="UP000295244">
    <property type="component" value="Unassembled WGS sequence"/>
</dbReference>
<feature type="signal peptide" evidence="1">
    <location>
        <begin position="1"/>
        <end position="19"/>
    </location>
</feature>
<keyword evidence="4" id="KW-1185">Reference proteome</keyword>
<dbReference type="RefSeq" id="WP_132687792.1">
    <property type="nucleotide sequence ID" value="NZ_SKBU01000004.1"/>
</dbReference>
<dbReference type="PANTHER" id="PTHR31157:SF1">
    <property type="entry name" value="SCP DOMAIN-CONTAINING PROTEIN"/>
    <property type="match status" value="1"/>
</dbReference>
<evidence type="ECO:0000259" key="2">
    <source>
        <dbReference type="Pfam" id="PF00188"/>
    </source>
</evidence>
<feature type="domain" description="SCP" evidence="2">
    <location>
        <begin position="57"/>
        <end position="173"/>
    </location>
</feature>
<dbReference type="EMBL" id="SKBU01000004">
    <property type="protein sequence ID" value="TCJ20307.1"/>
    <property type="molecule type" value="Genomic_DNA"/>
</dbReference>
<proteinExistence type="predicted"/>
<evidence type="ECO:0000313" key="4">
    <source>
        <dbReference type="Proteomes" id="UP000295244"/>
    </source>
</evidence>
<feature type="chain" id="PRO_5039303853" evidence="1">
    <location>
        <begin position="20"/>
        <end position="188"/>
    </location>
</feature>
<accession>A0A4R1BSE9</accession>
<organism evidence="3 4">
    <name type="scientific">Rubrobacter taiwanensis</name>
    <dbReference type="NCBI Taxonomy" id="185139"/>
    <lineage>
        <taxon>Bacteria</taxon>
        <taxon>Bacillati</taxon>
        <taxon>Actinomycetota</taxon>
        <taxon>Rubrobacteria</taxon>
        <taxon>Rubrobacterales</taxon>
        <taxon>Rubrobacteraceae</taxon>
        <taxon>Rubrobacter</taxon>
    </lineage>
</organism>
<evidence type="ECO:0000313" key="3">
    <source>
        <dbReference type="EMBL" id="TCJ20307.1"/>
    </source>
</evidence>
<evidence type="ECO:0000256" key="1">
    <source>
        <dbReference type="SAM" id="SignalP"/>
    </source>
</evidence>
<dbReference type="InterPro" id="IPR014044">
    <property type="entry name" value="CAP_dom"/>
</dbReference>
<dbReference type="SUPFAM" id="SSF55797">
    <property type="entry name" value="PR-1-like"/>
    <property type="match status" value="1"/>
</dbReference>
<dbReference type="Gene3D" id="3.40.33.10">
    <property type="entry name" value="CAP"/>
    <property type="match status" value="1"/>
</dbReference>
<reference evidence="3 4" key="1">
    <citation type="submission" date="2019-03" db="EMBL/GenBank/DDBJ databases">
        <title>Whole genome sequence of a novel Rubrobacter taiwanensis strain, isolated from Yellowstone National Park.</title>
        <authorList>
            <person name="Freed S."/>
            <person name="Ramaley R.F."/>
            <person name="Kyndt J.A."/>
        </authorList>
    </citation>
    <scope>NUCLEOTIDE SEQUENCE [LARGE SCALE GENOMIC DNA]</scope>
    <source>
        <strain evidence="3 4">Yellowstone</strain>
    </source>
</reference>
<comment type="caution">
    <text evidence="3">The sequence shown here is derived from an EMBL/GenBank/DDBJ whole genome shotgun (WGS) entry which is preliminary data.</text>
</comment>
<sequence>MKYALIFLTAAATSLAAFGAASLTGPEPAQAASGKQVRTCGGGTMILNNAEHRMLVLHNQARRNHGLRPLCIHPRLQRAARYHSRDMIQNNYFSHTSRNGQSFQQRLKRFGYPPNSCRASGVGENIAWGRGQQGWPGPIFQNWMNSSGHRANILARQFRHVGIGVAGGTYRGMNNVRMYTVDFGYCRR</sequence>
<dbReference type="AlphaFoldDB" id="A0A4R1BSE9"/>
<dbReference type="CDD" id="cd05379">
    <property type="entry name" value="CAP_bacterial"/>
    <property type="match status" value="1"/>
</dbReference>
<dbReference type="Pfam" id="PF00188">
    <property type="entry name" value="CAP"/>
    <property type="match status" value="1"/>
</dbReference>
<dbReference type="PANTHER" id="PTHR31157">
    <property type="entry name" value="SCP DOMAIN-CONTAINING PROTEIN"/>
    <property type="match status" value="1"/>
</dbReference>